<organism evidence="1 2">
    <name type="scientific">Algoriphagus marincola</name>
    <dbReference type="NCBI Taxonomy" id="264027"/>
    <lineage>
        <taxon>Bacteria</taxon>
        <taxon>Pseudomonadati</taxon>
        <taxon>Bacteroidota</taxon>
        <taxon>Cytophagia</taxon>
        <taxon>Cytophagales</taxon>
        <taxon>Cyclobacteriaceae</taxon>
        <taxon>Algoriphagus</taxon>
    </lineage>
</organism>
<sequence>MKTIALKIKSSDISKYGLEDAESVNFNELVKKISRKLALEALKNAQKAAKSSGLSKMTDEELNAEIVGFRNEGGS</sequence>
<name>A0ABS7N5Q0_9BACT</name>
<evidence type="ECO:0000313" key="2">
    <source>
        <dbReference type="Proteomes" id="UP000766609"/>
    </source>
</evidence>
<comment type="caution">
    <text evidence="1">The sequence shown here is derived from an EMBL/GenBank/DDBJ whole genome shotgun (WGS) entry which is preliminary data.</text>
</comment>
<gene>
    <name evidence="1" type="ORF">KUV23_09560</name>
</gene>
<reference evidence="1 2" key="1">
    <citation type="submission" date="2021-06" db="EMBL/GenBank/DDBJ databases">
        <title>44 bacteria genomes isolated from Dapeng, Shenzhen.</title>
        <authorList>
            <person name="Zheng W."/>
            <person name="Yu S."/>
            <person name="Huang Y."/>
        </authorList>
    </citation>
    <scope>NUCLEOTIDE SEQUENCE [LARGE SCALE GENOMIC DNA]</scope>
    <source>
        <strain evidence="1 2">DP5N14-6</strain>
    </source>
</reference>
<accession>A0ABS7N5Q0</accession>
<dbReference type="RefSeq" id="WP_222583967.1">
    <property type="nucleotide sequence ID" value="NZ_JAHVHP010000002.1"/>
</dbReference>
<keyword evidence="2" id="KW-1185">Reference proteome</keyword>
<protein>
    <submittedName>
        <fullName evidence="1">Uncharacterized protein</fullName>
    </submittedName>
</protein>
<dbReference type="EMBL" id="JAHVHP010000002">
    <property type="protein sequence ID" value="MBY5951218.1"/>
    <property type="molecule type" value="Genomic_DNA"/>
</dbReference>
<evidence type="ECO:0000313" key="1">
    <source>
        <dbReference type="EMBL" id="MBY5951218.1"/>
    </source>
</evidence>
<dbReference type="Proteomes" id="UP000766609">
    <property type="component" value="Unassembled WGS sequence"/>
</dbReference>
<proteinExistence type="predicted"/>